<evidence type="ECO:0000256" key="3">
    <source>
        <dbReference type="ARBA" id="ARBA00019596"/>
    </source>
</evidence>
<feature type="domain" description="THO complex subunitTHOC2 C-terminal" evidence="8">
    <location>
        <begin position="851"/>
        <end position="1144"/>
    </location>
</feature>
<feature type="region of interest" description="Disordered" evidence="7">
    <location>
        <begin position="1355"/>
        <end position="1448"/>
    </location>
</feature>
<comment type="subcellular location">
    <subcellularLocation>
        <location evidence="1">Nucleus</location>
    </subcellularLocation>
</comment>
<dbReference type="GO" id="GO:0006397">
    <property type="term" value="P:mRNA processing"/>
    <property type="evidence" value="ECO:0007669"/>
    <property type="project" value="InterPro"/>
</dbReference>
<comment type="caution">
    <text evidence="11">The sequence shown here is derived from an EMBL/GenBank/DDBJ whole genome shotgun (WGS) entry which is preliminary data.</text>
</comment>
<keyword evidence="12" id="KW-1185">Reference proteome</keyword>
<accession>A0AAW1CX54</accession>
<keyword evidence="4" id="KW-0539">Nucleus</keyword>
<feature type="compositionally biased region" description="Basic and acidic residues" evidence="7">
    <location>
        <begin position="1201"/>
        <end position="1240"/>
    </location>
</feature>
<feature type="compositionally biased region" description="Basic and acidic residues" evidence="7">
    <location>
        <begin position="1425"/>
        <end position="1448"/>
    </location>
</feature>
<dbReference type="Pfam" id="PF11262">
    <property type="entry name" value="Tho2"/>
    <property type="match status" value="1"/>
</dbReference>
<protein>
    <recommendedName>
        <fullName evidence="3">THO complex subunit 2</fullName>
    </recommendedName>
</protein>
<organism evidence="11 12">
    <name type="scientific">Rhynocoris fuscipes</name>
    <dbReference type="NCBI Taxonomy" id="488301"/>
    <lineage>
        <taxon>Eukaryota</taxon>
        <taxon>Metazoa</taxon>
        <taxon>Ecdysozoa</taxon>
        <taxon>Arthropoda</taxon>
        <taxon>Hexapoda</taxon>
        <taxon>Insecta</taxon>
        <taxon>Pterygota</taxon>
        <taxon>Neoptera</taxon>
        <taxon>Paraneoptera</taxon>
        <taxon>Hemiptera</taxon>
        <taxon>Heteroptera</taxon>
        <taxon>Panheteroptera</taxon>
        <taxon>Cimicomorpha</taxon>
        <taxon>Reduviidae</taxon>
        <taxon>Harpactorinae</taxon>
        <taxon>Harpactorini</taxon>
        <taxon>Rhynocoris</taxon>
    </lineage>
</organism>
<dbReference type="GO" id="GO:0000445">
    <property type="term" value="C:THO complex part of transcription export complex"/>
    <property type="evidence" value="ECO:0007669"/>
    <property type="project" value="TreeGrafter"/>
</dbReference>
<dbReference type="Proteomes" id="UP001461498">
    <property type="component" value="Unassembled WGS sequence"/>
</dbReference>
<feature type="domain" description="THO complex subunit 2 N-terminal" evidence="10">
    <location>
        <begin position="14"/>
        <end position="304"/>
    </location>
</feature>
<dbReference type="InterPro" id="IPR040007">
    <property type="entry name" value="Tho2"/>
</dbReference>
<evidence type="ECO:0000256" key="2">
    <source>
        <dbReference type="ARBA" id="ARBA00007857"/>
    </source>
</evidence>
<evidence type="ECO:0000256" key="4">
    <source>
        <dbReference type="ARBA" id="ARBA00023242"/>
    </source>
</evidence>
<gene>
    <name evidence="11" type="ORF">O3M35_011328</name>
</gene>
<feature type="compositionally biased region" description="Polar residues" evidence="7">
    <location>
        <begin position="1180"/>
        <end position="1200"/>
    </location>
</feature>
<feature type="compositionally biased region" description="Basic residues" evidence="7">
    <location>
        <begin position="1371"/>
        <end position="1380"/>
    </location>
</feature>
<reference evidence="11 12" key="1">
    <citation type="submission" date="2022-12" db="EMBL/GenBank/DDBJ databases">
        <title>Chromosome-level genome assembly of true bugs.</title>
        <authorList>
            <person name="Ma L."/>
            <person name="Li H."/>
        </authorList>
    </citation>
    <scope>NUCLEOTIDE SEQUENCE [LARGE SCALE GENOMIC DNA]</scope>
    <source>
        <strain evidence="11">Lab_2022b</strain>
    </source>
</reference>
<evidence type="ECO:0000256" key="5">
    <source>
        <dbReference type="ARBA" id="ARBA00047033"/>
    </source>
</evidence>
<dbReference type="Pfam" id="PF16134">
    <property type="entry name" value="THOC2_N"/>
    <property type="match status" value="2"/>
</dbReference>
<comment type="similarity">
    <text evidence="2">Belongs to the THOC2 family.</text>
</comment>
<evidence type="ECO:0000259" key="9">
    <source>
        <dbReference type="Pfam" id="PF11732"/>
    </source>
</evidence>
<evidence type="ECO:0000313" key="11">
    <source>
        <dbReference type="EMBL" id="KAK9502580.1"/>
    </source>
</evidence>
<dbReference type="InterPro" id="IPR021418">
    <property type="entry name" value="THO_THOC2_C"/>
</dbReference>
<name>A0AAW1CX54_9HEMI</name>
<dbReference type="PANTHER" id="PTHR21597:SF0">
    <property type="entry name" value="THO COMPLEX SUBUNIT 2"/>
    <property type="match status" value="1"/>
</dbReference>
<dbReference type="GO" id="GO:0006406">
    <property type="term" value="P:mRNA export from nucleus"/>
    <property type="evidence" value="ECO:0007669"/>
    <property type="project" value="InterPro"/>
</dbReference>
<evidence type="ECO:0000256" key="6">
    <source>
        <dbReference type="SAM" id="Coils"/>
    </source>
</evidence>
<feature type="compositionally biased region" description="Low complexity" evidence="7">
    <location>
        <begin position="1163"/>
        <end position="1172"/>
    </location>
</feature>
<feature type="domain" description="THO complex subunitTHOC2 N-terminal" evidence="9">
    <location>
        <begin position="552"/>
        <end position="623"/>
    </location>
</feature>
<evidence type="ECO:0000313" key="12">
    <source>
        <dbReference type="Proteomes" id="UP001461498"/>
    </source>
</evidence>
<feature type="region of interest" description="Disordered" evidence="7">
    <location>
        <begin position="1163"/>
        <end position="1256"/>
    </location>
</feature>
<dbReference type="GO" id="GO:0003729">
    <property type="term" value="F:mRNA binding"/>
    <property type="evidence" value="ECO:0007669"/>
    <property type="project" value="TreeGrafter"/>
</dbReference>
<proteinExistence type="inferred from homology"/>
<feature type="compositionally biased region" description="Basic and acidic residues" evidence="7">
    <location>
        <begin position="1392"/>
        <end position="1401"/>
    </location>
</feature>
<feature type="domain" description="THO complex subunit 2 N-terminal" evidence="10">
    <location>
        <begin position="412"/>
        <end position="550"/>
    </location>
</feature>
<comment type="subunit">
    <text evidence="5">Component of the THO subcomplex, which is composed of THOC1, THOC2, THOC3, THOC5, THOC6 and THOC7. The THO subcomplex interacts with DDX39B to form the THO-DDX39B complex which multimerizes into a 28-subunit tetrameric assembly. Component of the transcription/export (TREX) complex at least composed of ALYREF/THOC4, DDX39B, SARNP/CIP29, CHTOP and the THO subcomplex; in the complex interacts with THOC1, THOC3, THOC5, THOC7 and DDX39B. TREX seems to have a dynamic structure involving ATP-dependent remodeling. Interacts with POLDIP3 and ZC3H11A.</text>
</comment>
<evidence type="ECO:0000256" key="7">
    <source>
        <dbReference type="SAM" id="MobiDB-lite"/>
    </source>
</evidence>
<dbReference type="EMBL" id="JAPXFL010000008">
    <property type="protein sequence ID" value="KAK9502580.1"/>
    <property type="molecule type" value="Genomic_DNA"/>
</dbReference>
<dbReference type="InterPro" id="IPR021726">
    <property type="entry name" value="THO_THOC2_N"/>
</dbReference>
<feature type="coiled-coil region" evidence="6">
    <location>
        <begin position="904"/>
        <end position="931"/>
    </location>
</feature>
<dbReference type="Pfam" id="PF11732">
    <property type="entry name" value="Thoc2"/>
    <property type="match status" value="1"/>
</dbReference>
<dbReference type="PANTHER" id="PTHR21597">
    <property type="entry name" value="THO2 PROTEIN"/>
    <property type="match status" value="1"/>
</dbReference>
<evidence type="ECO:0000256" key="1">
    <source>
        <dbReference type="ARBA" id="ARBA00004123"/>
    </source>
</evidence>
<sequence>MPTESVIDTNSIVWKDWEAKGRSAFFQAFKDVVESSDYVHLKGKQKNSTLPKLLIKLFREGIHGSLKPEDVGEMCIVLSELHDEIPSLIMDTITVFDAELSSQDFVIKDVRQRLKQILLYLDDKWCPELARERLEFETLAEFNMIVKTFHTKFIKIKTKLYYKQNKFNLFREENEGYSKLIMQLHKIDSKPETIVSNIRSLNGCFSIDPTRVIDIILDVFQSMPKEVKFFIPVIKLYMPEINLLTEVIGFRYATHQEDGITPKSLHEIVCILLHNEVFTVDNIYPWLTPHDDDIAKEIEETAIEEKSVKKPAVSQKEEVKKDKSKFEYEKNQKLGLCEVAASLGSWKTFRMMLSRLPESYVIEKPQIAMAICQFIHYLIHKVYVKYSGFSEKMEISPPDFQPSPITEDQPNTFLEVTERVFPMLHTLGAALRYDLVLVFKITRITSSVLSQIMNAPANPESEAILERITNMVGTCLLPTLSNIEANCCVSEAIWNVIKLYPLQTRYSMYYNWRIYLKTNEAVLSKRFQGKVNAKACMKRVSKENVKQIGRLLGKLSHYSPVTLFDIILYQIQMYDNLIGPVVDALKYMTNLSYDVLGFCIFDSLCNDTRQKHDGNGVLPWFQSTSLFCATVFKKYNVDLSGILLYIMEQLRNNRSVDLLLLKEILQKMTGIDITDVMTDHQIEALGGGELLKAEAGFYGQQRNFKKTATRLKQALVDNNLTAPLGIMLAQQKSHIIFSESQNSHLKFVGKLYDECHETLLQYGSFVSGSVMHDSYATFPSIHELLLEYRLEFDTAFFLSRALIHSIANDQKLELEKKSNLKKGSVNMTDVLFDIMETISESIQELYPSRHWDDISPQFVAIFWTLALNDISVPLSTYQKEIAKQEQDQSNSSKQNRDDKSNSIVDKLNLELVEQQAHVKNILENLKKYKDNWFLLRSVKPAKNEMITQFLQLCIFPRCIFSITDALYCAQFIHTLHSIRTANFSTLLLYDRIFCDITFGVMSCTENEASRYGRFLCAVLENIMRWHSSKEIYDKECANTPGFVTKFRVSNEFSEPNDNVHFENFRHVCHKWHYKITRSLINLLESGEFIQIRNAILFLIKLLPVFPVISKLAQFIEKRINKVREEEKNNRQDLYTLATSYSGLLMSKSSKWISESDFHVVSASSTPADTTSSLKEDIDSESFSSQTDIYFSNSDPASPESSIKDSEKSHHTTKDKKSSRHKESERNHSPDSQQRDEDKTKAKTPPKSPENGKKIDEGMNNEYEAWYELHPLPLPKNHPLYSKYASSDARSVLIKIEEPYVQTTSNTKFLTNQSQILSKKKETIISNELSSTNNIPLKKVENCELLSDEEITKKIKKSKTSRKSRIDEKDRRKVTKRKIRSRSSGIMITVDNMGKDNSHNGERAASISSISSCESLHNEKKRHYSKDKSPLSRDRYSRDKDSERKFKWR</sequence>
<dbReference type="InterPro" id="IPR032302">
    <property type="entry name" value="THOC2_N"/>
</dbReference>
<keyword evidence="6" id="KW-0175">Coiled coil</keyword>
<evidence type="ECO:0000259" key="8">
    <source>
        <dbReference type="Pfam" id="PF11262"/>
    </source>
</evidence>
<evidence type="ECO:0000259" key="10">
    <source>
        <dbReference type="Pfam" id="PF16134"/>
    </source>
</evidence>